<dbReference type="AlphaFoldDB" id="K0NIU8"/>
<proteinExistence type="predicted"/>
<reference evidence="1 2" key="1">
    <citation type="journal article" date="2013" name="Environ. Microbiol.">
        <title>Complete genome, catabolic sub-proteomes and key-metabolites of Desulfobacula toluolica Tol2, a marine, aromatic compound-degrading, sulfate-reducing bacterium.</title>
        <authorList>
            <person name="Wohlbrand L."/>
            <person name="Jacob J.H."/>
            <person name="Kube M."/>
            <person name="Mussmann M."/>
            <person name="Jarling R."/>
            <person name="Beck A."/>
            <person name="Amann R."/>
            <person name="Wilkes H."/>
            <person name="Reinhardt R."/>
            <person name="Rabus R."/>
        </authorList>
    </citation>
    <scope>NUCLEOTIDE SEQUENCE [LARGE SCALE GENOMIC DNA]</scope>
    <source>
        <strain evidence="2">DSM 7467 / Tol2</strain>
    </source>
</reference>
<dbReference type="EMBL" id="FO203503">
    <property type="protein sequence ID" value="CCK79748.1"/>
    <property type="molecule type" value="Genomic_DNA"/>
</dbReference>
<keyword evidence="2" id="KW-1185">Reference proteome</keyword>
<organism evidence="1 2">
    <name type="scientific">Desulfobacula toluolica (strain DSM 7467 / Tol2)</name>
    <dbReference type="NCBI Taxonomy" id="651182"/>
    <lineage>
        <taxon>Bacteria</taxon>
        <taxon>Pseudomonadati</taxon>
        <taxon>Thermodesulfobacteriota</taxon>
        <taxon>Desulfobacteria</taxon>
        <taxon>Desulfobacterales</taxon>
        <taxon>Desulfobacteraceae</taxon>
        <taxon>Desulfobacula</taxon>
    </lineage>
</organism>
<accession>K0NIU8</accession>
<evidence type="ECO:0000313" key="2">
    <source>
        <dbReference type="Proteomes" id="UP000007347"/>
    </source>
</evidence>
<dbReference type="KEGG" id="dto:TOL2_C15850"/>
<dbReference type="Proteomes" id="UP000007347">
    <property type="component" value="Chromosome"/>
</dbReference>
<gene>
    <name evidence="1" type="ordered locus">TOL2_C15850</name>
</gene>
<name>K0NIU8_DESTT</name>
<protein>
    <submittedName>
        <fullName evidence="1">Uncharacterized protein</fullName>
    </submittedName>
</protein>
<dbReference type="HOGENOM" id="CLU_2824136_0_0_7"/>
<sequence>MHQVSKFLIYRSYIFHGTVIVKLIKNGCTVLVYTVSEDIQENIKAQALIEFVKNWYCLPIMWTSPY</sequence>
<evidence type="ECO:0000313" key="1">
    <source>
        <dbReference type="EMBL" id="CCK79748.1"/>
    </source>
</evidence>